<dbReference type="InterPro" id="IPR011990">
    <property type="entry name" value="TPR-like_helical_dom_sf"/>
</dbReference>
<dbReference type="Proteomes" id="UP000809431">
    <property type="component" value="Unassembled WGS sequence"/>
</dbReference>
<sequence length="594" mass="65667">MTKSPAVRTTRLLSALLLAFGLSACASMGTPSAVGNASEPAAEAAPGLDDDAIPDDKLPKIPLTSELLLRFLVGDIALQRDRPQLAAQTWHDLAQRTDDPRVARRATEIAIGSGQLSIARDDAQRWIDAVPDSVAARQVMLSLLIRANRLDEAKPHIQALLAAQPEEIAPFFLQMHLLWDKNTDREAALKLTEELTTPYPKLAEAHFARAVALANVGRIDDALKELDEANRLKANWEPAILYRAQLMGKSSTPQARIDYLQSAERALPKSMALRSALAREYVEANRFDAALKVYDEMLALQPNNLEALTGSGLVALQTHDLDMAEKRLTRATELAPQQTGNLRYYLGQIAEEGYRFTDARDWYEAVDGELKPSADKRLVRVLARLGDIDGAQAQVKAIPAPNDEAKVEKIQLEASIWREVKQYRKGYDLLSEGLKRYPASTDLIYDRSLFLDLMGKQAEAEAELRRYLALEPDNAIGLNALGYTLANHSTASDTARLAESQKLLDAALAKEPDNPTVLDSMGWLRYRQGRLNDAKGLLEKAYARMSDPEIGAHLAEVLWQLGDKAEARKLFDTATRVDPSNEVVREAVQRLGVK</sequence>
<dbReference type="PANTHER" id="PTHR45586:SF16">
    <property type="entry name" value="DOMAIN PROTEIN, PUTATIVE-RELATED"/>
    <property type="match status" value="1"/>
</dbReference>
<feature type="region of interest" description="Disordered" evidence="4">
    <location>
        <begin position="31"/>
        <end position="53"/>
    </location>
</feature>
<dbReference type="PROSITE" id="PS51257">
    <property type="entry name" value="PROKAR_LIPOPROTEIN"/>
    <property type="match status" value="1"/>
</dbReference>
<dbReference type="PROSITE" id="PS50005">
    <property type="entry name" value="TPR"/>
    <property type="match status" value="2"/>
</dbReference>
<dbReference type="Gene3D" id="1.25.40.10">
    <property type="entry name" value="Tetratricopeptide repeat domain"/>
    <property type="match status" value="3"/>
</dbReference>
<dbReference type="RefSeq" id="WP_203537792.1">
    <property type="nucleotide sequence ID" value="NZ_JAESND010000003.1"/>
</dbReference>
<evidence type="ECO:0000256" key="2">
    <source>
        <dbReference type="ARBA" id="ARBA00022803"/>
    </source>
</evidence>
<feature type="signal peptide" evidence="5">
    <location>
        <begin position="1"/>
        <end position="26"/>
    </location>
</feature>
<accession>A0ABS2BJV5</accession>
<gene>
    <name evidence="6" type="ORF">JMJ54_08520</name>
</gene>
<reference evidence="6 7" key="1">
    <citation type="submission" date="2021-01" db="EMBL/GenBank/DDBJ databases">
        <title>Draft Genome Sequence and Polyhydroxyalkanoate Biosynthetic Potential of Jeongeupia naejangsanensis Type Strain DSM 24253.</title>
        <authorList>
            <person name="Turrini P."/>
            <person name="Artuso I."/>
            <person name="Lugli G.A."/>
            <person name="Frangipani E."/>
            <person name="Ventura M."/>
            <person name="Visca P."/>
        </authorList>
    </citation>
    <scope>NUCLEOTIDE SEQUENCE [LARGE SCALE GENOMIC DNA]</scope>
    <source>
        <strain evidence="6 7">DSM 24253</strain>
    </source>
</reference>
<evidence type="ECO:0000313" key="6">
    <source>
        <dbReference type="EMBL" id="MBM3115873.1"/>
    </source>
</evidence>
<organism evidence="6 7">
    <name type="scientific">Jeongeupia naejangsanensis</name>
    <dbReference type="NCBI Taxonomy" id="613195"/>
    <lineage>
        <taxon>Bacteria</taxon>
        <taxon>Pseudomonadati</taxon>
        <taxon>Pseudomonadota</taxon>
        <taxon>Betaproteobacteria</taxon>
        <taxon>Neisseriales</taxon>
        <taxon>Chitinibacteraceae</taxon>
        <taxon>Jeongeupia</taxon>
    </lineage>
</organism>
<keyword evidence="7" id="KW-1185">Reference proteome</keyword>
<comment type="caution">
    <text evidence="6">The sequence shown here is derived from an EMBL/GenBank/DDBJ whole genome shotgun (WGS) entry which is preliminary data.</text>
</comment>
<feature type="repeat" description="TPR" evidence="3">
    <location>
        <begin position="271"/>
        <end position="304"/>
    </location>
</feature>
<dbReference type="SUPFAM" id="SSF48452">
    <property type="entry name" value="TPR-like"/>
    <property type="match status" value="2"/>
</dbReference>
<proteinExistence type="predicted"/>
<dbReference type="SMART" id="SM00028">
    <property type="entry name" value="TPR"/>
    <property type="match status" value="5"/>
</dbReference>
<dbReference type="Pfam" id="PF14559">
    <property type="entry name" value="TPR_19"/>
    <property type="match status" value="1"/>
</dbReference>
<name>A0ABS2BJV5_9NEIS</name>
<dbReference type="Pfam" id="PF13432">
    <property type="entry name" value="TPR_16"/>
    <property type="match status" value="1"/>
</dbReference>
<keyword evidence="5" id="KW-0732">Signal</keyword>
<keyword evidence="2 3" id="KW-0802">TPR repeat</keyword>
<feature type="repeat" description="TPR" evidence="3">
    <location>
        <begin position="548"/>
        <end position="581"/>
    </location>
</feature>
<evidence type="ECO:0000313" key="7">
    <source>
        <dbReference type="Proteomes" id="UP000809431"/>
    </source>
</evidence>
<dbReference type="EMBL" id="JAESND010000003">
    <property type="protein sequence ID" value="MBM3115873.1"/>
    <property type="molecule type" value="Genomic_DNA"/>
</dbReference>
<feature type="chain" id="PRO_5046817324" evidence="5">
    <location>
        <begin position="27"/>
        <end position="594"/>
    </location>
</feature>
<evidence type="ECO:0000256" key="5">
    <source>
        <dbReference type="SAM" id="SignalP"/>
    </source>
</evidence>
<evidence type="ECO:0000256" key="3">
    <source>
        <dbReference type="PROSITE-ProRule" id="PRU00339"/>
    </source>
</evidence>
<evidence type="ECO:0000256" key="4">
    <source>
        <dbReference type="SAM" id="MobiDB-lite"/>
    </source>
</evidence>
<evidence type="ECO:0000256" key="1">
    <source>
        <dbReference type="ARBA" id="ARBA00022737"/>
    </source>
</evidence>
<protein>
    <submittedName>
        <fullName evidence="6">Tetratricopeptide repeat protein</fullName>
    </submittedName>
</protein>
<dbReference type="InterPro" id="IPR051012">
    <property type="entry name" value="CellSynth/LPSAsmb/PSIAsmb"/>
</dbReference>
<keyword evidence="1" id="KW-0677">Repeat</keyword>
<dbReference type="PANTHER" id="PTHR45586">
    <property type="entry name" value="TPR REPEAT-CONTAINING PROTEIN PA4667"/>
    <property type="match status" value="1"/>
</dbReference>
<dbReference type="InterPro" id="IPR019734">
    <property type="entry name" value="TPR_rpt"/>
</dbReference>